<evidence type="ECO:0000313" key="2">
    <source>
        <dbReference type="EMBL" id="NYI87414.1"/>
    </source>
</evidence>
<evidence type="ECO:0000256" key="1">
    <source>
        <dbReference type="SAM" id="Phobius"/>
    </source>
</evidence>
<feature type="transmembrane region" description="Helical" evidence="1">
    <location>
        <begin position="220"/>
        <end position="238"/>
    </location>
</feature>
<keyword evidence="1" id="KW-0812">Transmembrane</keyword>
<feature type="transmembrane region" description="Helical" evidence="1">
    <location>
        <begin position="99"/>
        <end position="121"/>
    </location>
</feature>
<dbReference type="Pfam" id="PF01944">
    <property type="entry name" value="SpoIIM"/>
    <property type="match status" value="1"/>
</dbReference>
<feature type="transmembrane region" description="Helical" evidence="1">
    <location>
        <begin position="287"/>
        <end position="307"/>
    </location>
</feature>
<organism evidence="2 3">
    <name type="scientific">Amycolatopsis endophytica</name>
    <dbReference type="NCBI Taxonomy" id="860233"/>
    <lineage>
        <taxon>Bacteria</taxon>
        <taxon>Bacillati</taxon>
        <taxon>Actinomycetota</taxon>
        <taxon>Actinomycetes</taxon>
        <taxon>Pseudonocardiales</taxon>
        <taxon>Pseudonocardiaceae</taxon>
        <taxon>Amycolatopsis</taxon>
    </lineage>
</organism>
<accession>A0A853AXR7</accession>
<keyword evidence="3" id="KW-1185">Reference proteome</keyword>
<comment type="caution">
    <text evidence="2">The sequence shown here is derived from an EMBL/GenBank/DDBJ whole genome shotgun (WGS) entry which is preliminary data.</text>
</comment>
<feature type="transmembrane region" description="Helical" evidence="1">
    <location>
        <begin position="167"/>
        <end position="188"/>
    </location>
</feature>
<feature type="transmembrane region" description="Helical" evidence="1">
    <location>
        <begin position="195"/>
        <end position="214"/>
    </location>
</feature>
<dbReference type="Proteomes" id="UP000549616">
    <property type="component" value="Unassembled WGS sequence"/>
</dbReference>
<protein>
    <submittedName>
        <fullName evidence="2">Putative membrane protein SpoIIM required for sporulation</fullName>
    </submittedName>
</protein>
<dbReference type="PANTHER" id="PTHR35337">
    <property type="entry name" value="SLR1478 PROTEIN"/>
    <property type="match status" value="1"/>
</dbReference>
<keyword evidence="1" id="KW-0472">Membrane</keyword>
<dbReference type="EMBL" id="JACCFK010000001">
    <property type="protein sequence ID" value="NYI87414.1"/>
    <property type="molecule type" value="Genomic_DNA"/>
</dbReference>
<dbReference type="InterPro" id="IPR002798">
    <property type="entry name" value="SpoIIM-like"/>
</dbReference>
<gene>
    <name evidence="2" type="ORF">HNR02_000737</name>
</gene>
<dbReference type="RefSeq" id="WP_179771817.1">
    <property type="nucleotide sequence ID" value="NZ_JACCFK010000001.1"/>
</dbReference>
<dbReference type="PANTHER" id="PTHR35337:SF1">
    <property type="entry name" value="SLR1478 PROTEIN"/>
    <property type="match status" value="1"/>
</dbReference>
<feature type="transmembrane region" description="Helical" evidence="1">
    <location>
        <begin position="259"/>
        <end position="281"/>
    </location>
</feature>
<keyword evidence="1" id="KW-1133">Transmembrane helix</keyword>
<reference evidence="2 3" key="1">
    <citation type="submission" date="2020-07" db="EMBL/GenBank/DDBJ databases">
        <title>Sequencing the genomes of 1000 actinobacteria strains.</title>
        <authorList>
            <person name="Klenk H.-P."/>
        </authorList>
    </citation>
    <scope>NUCLEOTIDE SEQUENCE [LARGE SCALE GENOMIC DNA]</scope>
    <source>
        <strain evidence="2 3">DSM 104006</strain>
    </source>
</reference>
<evidence type="ECO:0000313" key="3">
    <source>
        <dbReference type="Proteomes" id="UP000549616"/>
    </source>
</evidence>
<sequence length="334" mass="35597">MDVDLFVAAHRAEWARLDRLLATRRLTGPEADELVTLYQRAATHLSVVRSSAPDPALLSWLSSLVTRARSAVTGSHTPAWREIGLFFARRFPAAVYTSARWWVPTALVTIVVSGLLGVWIATDSRVQASIAAPEAIRALTEPGGRFETYYSSNPATSFAAQVWTNNAWVAAMCLFFGVLLGIPVLIALWQNALNVAVSAGLMAAAGRLDVFFGLITPHGLLELTAVFVAAGTGLRLGWTVIQPGRRSRSAALAREGRSAAGIALGLVCVLLVSGMIEAFVTPSGLPTWGRIAIGVAAEVLFLVYVFVFGRRAVRAGITGDADSRDTGDLRPEAG</sequence>
<dbReference type="AlphaFoldDB" id="A0A853AXR7"/>
<proteinExistence type="predicted"/>
<name>A0A853AXR7_9PSEU</name>